<dbReference type="GO" id="GO:0005634">
    <property type="term" value="C:nucleus"/>
    <property type="evidence" value="ECO:0007669"/>
    <property type="project" value="UniProtKB-SubCell"/>
</dbReference>
<evidence type="ECO:0000256" key="1">
    <source>
        <dbReference type="ARBA" id="ARBA00004123"/>
    </source>
</evidence>
<dbReference type="SMART" id="SM00066">
    <property type="entry name" value="GAL4"/>
    <property type="match status" value="2"/>
</dbReference>
<dbReference type="GO" id="GO:0006351">
    <property type="term" value="P:DNA-templated transcription"/>
    <property type="evidence" value="ECO:0007669"/>
    <property type="project" value="InterPro"/>
</dbReference>
<dbReference type="Proteomes" id="UP000258309">
    <property type="component" value="Unassembled WGS sequence"/>
</dbReference>
<keyword evidence="5" id="KW-0238">DNA-binding</keyword>
<keyword evidence="4" id="KW-0805">Transcription regulation</keyword>
<comment type="caution">
    <text evidence="9">The sequence shown here is derived from an EMBL/GenBank/DDBJ whole genome shotgun (WGS) entry which is preliminary data.</text>
</comment>
<protein>
    <recommendedName>
        <fullName evidence="8">Zn(2)-C6 fungal-type domain-containing protein</fullName>
    </recommendedName>
</protein>
<dbReference type="InterPro" id="IPR007219">
    <property type="entry name" value="XnlR_reg_dom"/>
</dbReference>
<feature type="non-terminal residue" evidence="9">
    <location>
        <position position="1"/>
    </location>
</feature>
<feature type="domain" description="Zn(2)-C6 fungal-type" evidence="8">
    <location>
        <begin position="9"/>
        <end position="38"/>
    </location>
</feature>
<dbReference type="CDD" id="cd12148">
    <property type="entry name" value="fungal_TF_MHR"/>
    <property type="match status" value="2"/>
</dbReference>
<evidence type="ECO:0000256" key="6">
    <source>
        <dbReference type="ARBA" id="ARBA00023163"/>
    </source>
</evidence>
<dbReference type="EMBL" id="NCSJ02000058">
    <property type="protein sequence ID" value="RFU32286.1"/>
    <property type="molecule type" value="Genomic_DNA"/>
</dbReference>
<feature type="domain" description="Zn(2)-C6 fungal-type" evidence="8">
    <location>
        <begin position="702"/>
        <end position="732"/>
    </location>
</feature>
<accession>A0A3E2HFT5</accession>
<keyword evidence="3" id="KW-0862">Zinc</keyword>
<dbReference type="SUPFAM" id="SSF57701">
    <property type="entry name" value="Zn2/Cys6 DNA-binding domain"/>
    <property type="match status" value="2"/>
</dbReference>
<dbReference type="GO" id="GO:0045944">
    <property type="term" value="P:positive regulation of transcription by RNA polymerase II"/>
    <property type="evidence" value="ECO:0007669"/>
    <property type="project" value="TreeGrafter"/>
</dbReference>
<dbReference type="OMA" id="HEIRIWI"/>
<dbReference type="Gene3D" id="4.10.240.10">
    <property type="entry name" value="Zn(2)-C6 fungal-type DNA-binding domain"/>
    <property type="match status" value="2"/>
</dbReference>
<dbReference type="InterPro" id="IPR052202">
    <property type="entry name" value="Yeast_MetPath_Reg"/>
</dbReference>
<evidence type="ECO:0000256" key="3">
    <source>
        <dbReference type="ARBA" id="ARBA00022833"/>
    </source>
</evidence>
<keyword evidence="10" id="KW-1185">Reference proteome</keyword>
<evidence type="ECO:0000259" key="8">
    <source>
        <dbReference type="PROSITE" id="PS50048"/>
    </source>
</evidence>
<dbReference type="GO" id="GO:0043565">
    <property type="term" value="F:sequence-specific DNA binding"/>
    <property type="evidence" value="ECO:0007669"/>
    <property type="project" value="TreeGrafter"/>
</dbReference>
<dbReference type="PROSITE" id="PS50048">
    <property type="entry name" value="ZN2_CY6_FUNGAL_2"/>
    <property type="match status" value="2"/>
</dbReference>
<reference evidence="9 10" key="1">
    <citation type="submission" date="2018-05" db="EMBL/GenBank/DDBJ databases">
        <title>Draft genome sequence of Scytalidium lignicola DSM 105466, a ubiquitous saprotrophic fungus.</title>
        <authorList>
            <person name="Buettner E."/>
            <person name="Gebauer A.M."/>
            <person name="Hofrichter M."/>
            <person name="Liers C."/>
            <person name="Kellner H."/>
        </authorList>
    </citation>
    <scope>NUCLEOTIDE SEQUENCE [LARGE SCALE GENOMIC DNA]</scope>
    <source>
        <strain evidence="9 10">DSM 105466</strain>
    </source>
</reference>
<evidence type="ECO:0000256" key="7">
    <source>
        <dbReference type="ARBA" id="ARBA00023242"/>
    </source>
</evidence>
<evidence type="ECO:0000256" key="4">
    <source>
        <dbReference type="ARBA" id="ARBA00023015"/>
    </source>
</evidence>
<evidence type="ECO:0000256" key="2">
    <source>
        <dbReference type="ARBA" id="ARBA00022723"/>
    </source>
</evidence>
<sequence>MPRFRATSACARCYKRKKKCDGKHPACSGCVRAGVECVGIDREKVGEVPRSVVQFLEQSIASLEVEREHLRITEQPYAATNSYYASYASANLSKILNSNAYTFASELTKNAARCTSIPALQDSDTLFYKSTLFTSSELPSPVSLYYTQSINSSQTRAPATGDSTIVPLEVAKLLLDIYLERILPQYPFFLEDDVRFNFDRVYPTLPSSEPASDESVFIVSIILAISALTSKAKDFRKIASLGESLHRAALSRCSFLRNPRIRTIQCILLLVQLAMLLPYTGNLWHLIREAMNLAIQLGLHQEHSITNETNVVSVDLRRRIFWTVYGVERSIDVNSHRQFSIEDEYINVKFPSAYEDSCIRSDRIVRDGRRSKAQFLNYVRFRQMQSEIYAVQFLNRQFTLPSYELWVAEMKQRIVDWRSDVDATPDWFSFAFNQCFFMLYRPCPRNPLPSEEFMIECFKAAVIMSRGCWELSQTGYLQFPFHNLHNGFEAGVAILCTLRHHPDAIRTRYGNKTVAEILQQLSGLFILLSERWPAATYAGDLFDGLKKSAMKSFLSPGTAQLTQEDLQRLDLIDSIMLRKPVQPLHSGRQPGVTYFHSKANDPNHEVFHTEALVWSQESQPTANVFSSIEQPWEDIISMDIDFNNSDWLHMSGAGSFTKAANTHQIPMELDLLISPSISSAGTTLPCGIDLGKLQGGIELLPPCNHCRSRRVKCDRNFKSCYSCVKAQKECVYYDNIISQDVPRRYVYALQQKLKDLIREHSRCDEASISSSVNVAPHFDLDQAFTATLHSSTERFNVNLYTSAPVFFGPTSIYSQVVTMGMHSTYPQCISATHQGFESCLSTDLYNLLPLNVAVMPPEKFACILFDTFRNSIDVFYPVLGLKFFKDIFKKVYITSNNSPWEEQTVYLVFAVSAQLLSTHDPRMLSVSHQYFKKVVNDTEKIGGLLHLHQLSTLQTILLICIYLLLNPEAGDIWRAMGLASRLCLDLVIADHNEAEKSLYSTLYQITYGLDCIISISFGRPPQMPEKGGKYQNFISAQLSGYREKIPLHFHNIARQRSSIFRKYLASYNNNTLYESMNNIGSQDIERQLSDWKKACEYDIDLAIEDSRNPDFSPASFTILRSWVQYHYCETSLILHRTSASSLSPAQVHQLCANLIQSITDLDRDQLPSTENYLSNTTPKPFSLVYPVTWPMVHSLFSAGLTLVSSQQGDANLDSSLRQCITLLARLGGKNGSLAYGFSQALEDLSKL</sequence>
<proteinExistence type="predicted"/>
<keyword evidence="2" id="KW-0479">Metal-binding</keyword>
<dbReference type="GO" id="GO:0000981">
    <property type="term" value="F:DNA-binding transcription factor activity, RNA polymerase II-specific"/>
    <property type="evidence" value="ECO:0007669"/>
    <property type="project" value="InterPro"/>
</dbReference>
<dbReference type="PANTHER" id="PTHR47782:SF1">
    <property type="entry name" value="PYRIMIDINE PATHWAY REGULATORY PROTEIN 1"/>
    <property type="match status" value="1"/>
</dbReference>
<name>A0A3E2HFT5_SCYLI</name>
<keyword evidence="6" id="KW-0804">Transcription</keyword>
<keyword evidence="7" id="KW-0539">Nucleus</keyword>
<organism evidence="9 10">
    <name type="scientific">Scytalidium lignicola</name>
    <name type="common">Hyphomycete</name>
    <dbReference type="NCBI Taxonomy" id="5539"/>
    <lineage>
        <taxon>Eukaryota</taxon>
        <taxon>Fungi</taxon>
        <taxon>Dikarya</taxon>
        <taxon>Ascomycota</taxon>
        <taxon>Pezizomycotina</taxon>
        <taxon>Leotiomycetes</taxon>
        <taxon>Leotiomycetes incertae sedis</taxon>
        <taxon>Scytalidium</taxon>
    </lineage>
</organism>
<dbReference type="Pfam" id="PF00172">
    <property type="entry name" value="Zn_clus"/>
    <property type="match status" value="2"/>
</dbReference>
<dbReference type="AlphaFoldDB" id="A0A3E2HFT5"/>
<dbReference type="InterPro" id="IPR036864">
    <property type="entry name" value="Zn2-C6_fun-type_DNA-bd_sf"/>
</dbReference>
<dbReference type="InterPro" id="IPR001138">
    <property type="entry name" value="Zn2Cys6_DnaBD"/>
</dbReference>
<feature type="non-terminal residue" evidence="9">
    <location>
        <position position="1247"/>
    </location>
</feature>
<dbReference type="SMART" id="SM00906">
    <property type="entry name" value="Fungal_trans"/>
    <property type="match status" value="2"/>
</dbReference>
<dbReference type="GO" id="GO:0008270">
    <property type="term" value="F:zinc ion binding"/>
    <property type="evidence" value="ECO:0007669"/>
    <property type="project" value="InterPro"/>
</dbReference>
<dbReference type="OrthoDB" id="2399539at2759"/>
<dbReference type="PANTHER" id="PTHR47782">
    <property type="entry name" value="ZN(II)2CYS6 TRANSCRIPTION FACTOR (EUROFUNG)-RELATED"/>
    <property type="match status" value="1"/>
</dbReference>
<gene>
    <name evidence="9" type="ORF">B7463_g4066</name>
</gene>
<comment type="subcellular location">
    <subcellularLocation>
        <location evidence="1">Nucleus</location>
    </subcellularLocation>
</comment>
<dbReference type="Pfam" id="PF04082">
    <property type="entry name" value="Fungal_trans"/>
    <property type="match status" value="2"/>
</dbReference>
<evidence type="ECO:0000313" key="10">
    <source>
        <dbReference type="Proteomes" id="UP000258309"/>
    </source>
</evidence>
<evidence type="ECO:0000313" key="9">
    <source>
        <dbReference type="EMBL" id="RFU32286.1"/>
    </source>
</evidence>
<dbReference type="CDD" id="cd00067">
    <property type="entry name" value="GAL4"/>
    <property type="match status" value="2"/>
</dbReference>
<evidence type="ECO:0000256" key="5">
    <source>
        <dbReference type="ARBA" id="ARBA00023125"/>
    </source>
</evidence>